<reference evidence="1" key="1">
    <citation type="submission" date="2021-06" db="EMBL/GenBank/DDBJ databases">
        <authorList>
            <person name="Kallberg Y."/>
            <person name="Tangrot J."/>
            <person name="Rosling A."/>
        </authorList>
    </citation>
    <scope>NUCLEOTIDE SEQUENCE</scope>
    <source>
        <strain evidence="1">IN212</strain>
    </source>
</reference>
<sequence length="124" mass="14002">VAQMSNVEVEIGYLETGRSKLSLDKQIWDHKKLNRLGKDSIDVTKLSKYKRKFEKLVMRYMSIFIINVAGDVVETAIAYTVHKILNSSEDSMELESAISESSEMLITVSSPSSLKRTSVVLEED</sequence>
<protein>
    <submittedName>
        <fullName evidence="1">18527_t:CDS:1</fullName>
    </submittedName>
</protein>
<gene>
    <name evidence="1" type="ORF">RFULGI_LOCUS16072</name>
</gene>
<keyword evidence="2" id="KW-1185">Reference proteome</keyword>
<dbReference type="Proteomes" id="UP000789396">
    <property type="component" value="Unassembled WGS sequence"/>
</dbReference>
<comment type="caution">
    <text evidence="1">The sequence shown here is derived from an EMBL/GenBank/DDBJ whole genome shotgun (WGS) entry which is preliminary data.</text>
</comment>
<evidence type="ECO:0000313" key="1">
    <source>
        <dbReference type="EMBL" id="CAG8783982.1"/>
    </source>
</evidence>
<proteinExistence type="predicted"/>
<evidence type="ECO:0000313" key="2">
    <source>
        <dbReference type="Proteomes" id="UP000789396"/>
    </source>
</evidence>
<feature type="non-terminal residue" evidence="1">
    <location>
        <position position="124"/>
    </location>
</feature>
<dbReference type="OrthoDB" id="2387492at2759"/>
<dbReference type="AlphaFoldDB" id="A0A9N9JMI1"/>
<accession>A0A9N9JMI1</accession>
<dbReference type="EMBL" id="CAJVPZ010055087">
    <property type="protein sequence ID" value="CAG8783982.1"/>
    <property type="molecule type" value="Genomic_DNA"/>
</dbReference>
<organism evidence="1 2">
    <name type="scientific">Racocetra fulgida</name>
    <dbReference type="NCBI Taxonomy" id="60492"/>
    <lineage>
        <taxon>Eukaryota</taxon>
        <taxon>Fungi</taxon>
        <taxon>Fungi incertae sedis</taxon>
        <taxon>Mucoromycota</taxon>
        <taxon>Glomeromycotina</taxon>
        <taxon>Glomeromycetes</taxon>
        <taxon>Diversisporales</taxon>
        <taxon>Gigasporaceae</taxon>
        <taxon>Racocetra</taxon>
    </lineage>
</organism>
<name>A0A9N9JMI1_9GLOM</name>